<feature type="transmembrane region" description="Helical" evidence="2">
    <location>
        <begin position="56"/>
        <end position="80"/>
    </location>
</feature>
<keyword evidence="2" id="KW-1133">Transmembrane helix</keyword>
<protein>
    <submittedName>
        <fullName evidence="3">Uncharacterized protein</fullName>
    </submittedName>
</protein>
<keyword evidence="2" id="KW-0472">Membrane</keyword>
<organism evidence="3 4">
    <name type="scientific">Rugosimonospora africana</name>
    <dbReference type="NCBI Taxonomy" id="556532"/>
    <lineage>
        <taxon>Bacteria</taxon>
        <taxon>Bacillati</taxon>
        <taxon>Actinomycetota</taxon>
        <taxon>Actinomycetes</taxon>
        <taxon>Micromonosporales</taxon>
        <taxon>Micromonosporaceae</taxon>
        <taxon>Rugosimonospora</taxon>
    </lineage>
</organism>
<evidence type="ECO:0000313" key="4">
    <source>
        <dbReference type="Proteomes" id="UP000642748"/>
    </source>
</evidence>
<keyword evidence="4" id="KW-1185">Reference proteome</keyword>
<feature type="region of interest" description="Disordered" evidence="1">
    <location>
        <begin position="1"/>
        <end position="30"/>
    </location>
</feature>
<dbReference type="Proteomes" id="UP000642748">
    <property type="component" value="Unassembled WGS sequence"/>
</dbReference>
<evidence type="ECO:0000256" key="1">
    <source>
        <dbReference type="SAM" id="MobiDB-lite"/>
    </source>
</evidence>
<keyword evidence="2" id="KW-0812">Transmembrane</keyword>
<feature type="transmembrane region" description="Helical" evidence="2">
    <location>
        <begin position="139"/>
        <end position="161"/>
    </location>
</feature>
<evidence type="ECO:0000313" key="3">
    <source>
        <dbReference type="EMBL" id="GIH13179.1"/>
    </source>
</evidence>
<reference evidence="3" key="1">
    <citation type="submission" date="2021-01" db="EMBL/GenBank/DDBJ databases">
        <title>Whole genome shotgun sequence of Rugosimonospora africana NBRC 104875.</title>
        <authorList>
            <person name="Komaki H."/>
            <person name="Tamura T."/>
        </authorList>
    </citation>
    <scope>NUCLEOTIDE SEQUENCE</scope>
    <source>
        <strain evidence="3">NBRC 104875</strain>
    </source>
</reference>
<dbReference type="RefSeq" id="WP_203916857.1">
    <property type="nucleotide sequence ID" value="NZ_BONZ01000013.1"/>
</dbReference>
<feature type="transmembrane region" description="Helical" evidence="2">
    <location>
        <begin position="115"/>
        <end position="133"/>
    </location>
</feature>
<comment type="caution">
    <text evidence="3">The sequence shown here is derived from an EMBL/GenBank/DDBJ whole genome shotgun (WGS) entry which is preliminary data.</text>
</comment>
<accession>A0A8J3VNF7</accession>
<dbReference type="EMBL" id="BONZ01000013">
    <property type="protein sequence ID" value="GIH13179.1"/>
    <property type="molecule type" value="Genomic_DNA"/>
</dbReference>
<evidence type="ECO:0000256" key="2">
    <source>
        <dbReference type="SAM" id="Phobius"/>
    </source>
</evidence>
<sequence>MDYDTWLGRNSFGQGDTPESESESLPETEQRRRDWRVVRHSIDRTDLDPVEGEKSYFATVVWTLAWYVVPLALIVGWVLVFDNDSGTACATPVHNVCPPMRTAVLNGMMDGLPRLCAALVISLVLALLIRLGSGAWRPVTAAFAAAIIGAGAATILFTVMAS</sequence>
<proteinExistence type="predicted"/>
<gene>
    <name evidence="3" type="ORF">Raf01_13510</name>
</gene>
<name>A0A8J3VNF7_9ACTN</name>
<dbReference type="AlphaFoldDB" id="A0A8J3VNF7"/>